<organism evidence="10 11">
    <name type="scientific">Tritrichomonas musculus</name>
    <dbReference type="NCBI Taxonomy" id="1915356"/>
    <lineage>
        <taxon>Eukaryota</taxon>
        <taxon>Metamonada</taxon>
        <taxon>Parabasalia</taxon>
        <taxon>Tritrichomonadida</taxon>
        <taxon>Tritrichomonadidae</taxon>
        <taxon>Tritrichomonas</taxon>
    </lineage>
</organism>
<evidence type="ECO:0000256" key="6">
    <source>
        <dbReference type="ARBA" id="ARBA00022840"/>
    </source>
</evidence>
<proteinExistence type="predicted"/>
<keyword evidence="5" id="KW-0418">Kinase</keyword>
<dbReference type="SMART" id="SM00671">
    <property type="entry name" value="SEL1"/>
    <property type="match status" value="3"/>
</dbReference>
<keyword evidence="4" id="KW-0547">Nucleotide-binding</keyword>
<evidence type="ECO:0000256" key="2">
    <source>
        <dbReference type="ARBA" id="ARBA00022527"/>
    </source>
</evidence>
<feature type="domain" description="Protein kinase" evidence="9">
    <location>
        <begin position="210"/>
        <end position="437"/>
    </location>
</feature>
<evidence type="ECO:0000256" key="1">
    <source>
        <dbReference type="ARBA" id="ARBA00012513"/>
    </source>
</evidence>
<evidence type="ECO:0000256" key="8">
    <source>
        <dbReference type="ARBA" id="ARBA00048679"/>
    </source>
</evidence>
<dbReference type="InterPro" id="IPR000719">
    <property type="entry name" value="Prot_kinase_dom"/>
</dbReference>
<reference evidence="10 11" key="1">
    <citation type="submission" date="2024-04" db="EMBL/GenBank/DDBJ databases">
        <title>Tritrichomonas musculus Genome.</title>
        <authorList>
            <person name="Alves-Ferreira E."/>
            <person name="Grigg M."/>
            <person name="Lorenzi H."/>
            <person name="Galac M."/>
        </authorList>
    </citation>
    <scope>NUCLEOTIDE SEQUENCE [LARGE SCALE GENOMIC DNA]</scope>
    <source>
        <strain evidence="10 11">EAF2021</strain>
    </source>
</reference>
<sequence>MNFQEIQNIFDQKLFHISNPFLNKIIQKFKFLLISEDYQTSIQNLRITNKYNIVVIGDHINSQNECNIPNFFIVCFDYTLLLIPSTDFSLLFSFFEINPESTIYCTSGNVKKKIEQSGNQRIHFHFSEENDRLLIEKLTSSFLTKYELDFSNVTSEAIKTIKFAWNLISKSVSFFMIKIGFLNSKYDRNIHFDDYLKSGVEDKELMSDEFIELNLYNRGSSSSIYLAYLIEKEEICLMKMFVKTLEEEKLFQREHENYLSIKHPLHPRYFGTTKYLSYNCLFIEYLEGRTLNEIDFEKESNKNIMKIIFEIMIILSYLHHNGFVYRDLKPNNVIVDKNYTVYLIDFNRMIKSSSLISNQNMTDNFCDGYIAPEILNGESFTYKSDIYSLGKVILFILLKNNSQELINIQQMFSKCISSKENERPSLSQLIKAFHIEFFFVVFMIDNILTEINYESDISTFYLFMIAEYQNANTQFRLAFFYLNGHALSIYFNYKTVPEYIKKGIYLITLSAINGCITSSFHVGYFNHKGVYMKRDINKAIHYYKEASSFNNQYAKNNLGIIFKKGYKDEVAKNLGLSIEYFKEAIRQKNDKISMYNLAHLYFYEDPIKDSIDKSIELLMRSLENGFQPSKKLLCIALIKKCNFDLYAIKEEIERISHGNKELSFEIYTAILNSKLLDSECFVINYEYYRDIDFLYQNNLKPFLSIIIEYDSEMISNSVSKPKIPNISKLFYEGFGFEI</sequence>
<dbReference type="EC" id="2.7.11.1" evidence="1"/>
<gene>
    <name evidence="10" type="ORF">M9Y10_039495</name>
</gene>
<dbReference type="Pfam" id="PF08238">
    <property type="entry name" value="Sel1"/>
    <property type="match status" value="4"/>
</dbReference>
<comment type="caution">
    <text evidence="10">The sequence shown here is derived from an EMBL/GenBank/DDBJ whole genome shotgun (WGS) entry which is preliminary data.</text>
</comment>
<dbReference type="CDD" id="cd00180">
    <property type="entry name" value="PKc"/>
    <property type="match status" value="1"/>
</dbReference>
<dbReference type="Pfam" id="PF00069">
    <property type="entry name" value="Pkinase"/>
    <property type="match status" value="1"/>
</dbReference>
<dbReference type="Proteomes" id="UP001470230">
    <property type="component" value="Unassembled WGS sequence"/>
</dbReference>
<dbReference type="InterPro" id="IPR011009">
    <property type="entry name" value="Kinase-like_dom_sf"/>
</dbReference>
<keyword evidence="11" id="KW-1185">Reference proteome</keyword>
<dbReference type="InterPro" id="IPR006597">
    <property type="entry name" value="Sel1-like"/>
</dbReference>
<evidence type="ECO:0000256" key="5">
    <source>
        <dbReference type="ARBA" id="ARBA00022777"/>
    </source>
</evidence>
<evidence type="ECO:0000256" key="3">
    <source>
        <dbReference type="ARBA" id="ARBA00022679"/>
    </source>
</evidence>
<dbReference type="InterPro" id="IPR011990">
    <property type="entry name" value="TPR-like_helical_dom_sf"/>
</dbReference>
<dbReference type="Gene3D" id="1.10.510.10">
    <property type="entry name" value="Transferase(Phosphotransferase) domain 1"/>
    <property type="match status" value="1"/>
</dbReference>
<dbReference type="PROSITE" id="PS00108">
    <property type="entry name" value="PROTEIN_KINASE_ST"/>
    <property type="match status" value="1"/>
</dbReference>
<dbReference type="SUPFAM" id="SSF81901">
    <property type="entry name" value="HCP-like"/>
    <property type="match status" value="1"/>
</dbReference>
<comment type="catalytic activity">
    <reaction evidence="7">
        <text>L-threonyl-[protein] + ATP = O-phospho-L-threonyl-[protein] + ADP + H(+)</text>
        <dbReference type="Rhea" id="RHEA:46608"/>
        <dbReference type="Rhea" id="RHEA-COMP:11060"/>
        <dbReference type="Rhea" id="RHEA-COMP:11605"/>
        <dbReference type="ChEBI" id="CHEBI:15378"/>
        <dbReference type="ChEBI" id="CHEBI:30013"/>
        <dbReference type="ChEBI" id="CHEBI:30616"/>
        <dbReference type="ChEBI" id="CHEBI:61977"/>
        <dbReference type="ChEBI" id="CHEBI:456216"/>
        <dbReference type="EC" id="2.7.11.1"/>
    </reaction>
</comment>
<dbReference type="PANTHER" id="PTHR24363:SF0">
    <property type="entry name" value="SERINE_THREONINE KINASE LIKE DOMAIN CONTAINING 1"/>
    <property type="match status" value="1"/>
</dbReference>
<dbReference type="SUPFAM" id="SSF56112">
    <property type="entry name" value="Protein kinase-like (PK-like)"/>
    <property type="match status" value="1"/>
</dbReference>
<dbReference type="PROSITE" id="PS50011">
    <property type="entry name" value="PROTEIN_KINASE_DOM"/>
    <property type="match status" value="1"/>
</dbReference>
<keyword evidence="3" id="KW-0808">Transferase</keyword>
<evidence type="ECO:0000313" key="11">
    <source>
        <dbReference type="Proteomes" id="UP001470230"/>
    </source>
</evidence>
<dbReference type="InterPro" id="IPR008271">
    <property type="entry name" value="Ser/Thr_kinase_AS"/>
</dbReference>
<keyword evidence="2" id="KW-0723">Serine/threonine-protein kinase</keyword>
<evidence type="ECO:0000259" key="9">
    <source>
        <dbReference type="PROSITE" id="PS50011"/>
    </source>
</evidence>
<accession>A0ABR2KEK1</accession>
<evidence type="ECO:0000256" key="4">
    <source>
        <dbReference type="ARBA" id="ARBA00022741"/>
    </source>
</evidence>
<dbReference type="SMART" id="SM00220">
    <property type="entry name" value="S_TKc"/>
    <property type="match status" value="1"/>
</dbReference>
<name>A0ABR2KEK1_9EUKA</name>
<keyword evidence="6" id="KW-0067">ATP-binding</keyword>
<evidence type="ECO:0000313" key="10">
    <source>
        <dbReference type="EMBL" id="KAK8888425.1"/>
    </source>
</evidence>
<dbReference type="Gene3D" id="1.25.40.10">
    <property type="entry name" value="Tetratricopeptide repeat domain"/>
    <property type="match status" value="1"/>
</dbReference>
<comment type="catalytic activity">
    <reaction evidence="8">
        <text>L-seryl-[protein] + ATP = O-phospho-L-seryl-[protein] + ADP + H(+)</text>
        <dbReference type="Rhea" id="RHEA:17989"/>
        <dbReference type="Rhea" id="RHEA-COMP:9863"/>
        <dbReference type="Rhea" id="RHEA-COMP:11604"/>
        <dbReference type="ChEBI" id="CHEBI:15378"/>
        <dbReference type="ChEBI" id="CHEBI:29999"/>
        <dbReference type="ChEBI" id="CHEBI:30616"/>
        <dbReference type="ChEBI" id="CHEBI:83421"/>
        <dbReference type="ChEBI" id="CHEBI:456216"/>
        <dbReference type="EC" id="2.7.11.1"/>
    </reaction>
</comment>
<evidence type="ECO:0000256" key="7">
    <source>
        <dbReference type="ARBA" id="ARBA00047899"/>
    </source>
</evidence>
<protein>
    <recommendedName>
        <fullName evidence="1">non-specific serine/threonine protein kinase</fullName>
        <ecNumber evidence="1">2.7.11.1</ecNumber>
    </recommendedName>
</protein>
<dbReference type="PANTHER" id="PTHR24363">
    <property type="entry name" value="SERINE/THREONINE PROTEIN KINASE"/>
    <property type="match status" value="1"/>
</dbReference>
<dbReference type="EMBL" id="JAPFFF010000006">
    <property type="protein sequence ID" value="KAK8888425.1"/>
    <property type="molecule type" value="Genomic_DNA"/>
</dbReference>